<evidence type="ECO:0000256" key="2">
    <source>
        <dbReference type="ARBA" id="ARBA00023015"/>
    </source>
</evidence>
<organism evidence="8">
    <name type="scientific">freshwater metagenome</name>
    <dbReference type="NCBI Taxonomy" id="449393"/>
    <lineage>
        <taxon>unclassified sequences</taxon>
        <taxon>metagenomes</taxon>
        <taxon>ecological metagenomes</taxon>
    </lineage>
</organism>
<sequence>MRKSSKEEFAAWLETRQVMLIATARGICIDTQIAEDVLQEALADVFKRWEKIKDHENLEAYTTRVIISKHADMRRKWNRKSRESEVELTEALALEYSGQDYESVLESMMIQQALKSLTPMQRAVMLLHYEYGYTLKELSRVLKIPSGTAASHLARGKAAVAEKALILPEIARQERAALEYKEVHMIETEGEVRE</sequence>
<dbReference type="InterPro" id="IPR036388">
    <property type="entry name" value="WH-like_DNA-bd_sf"/>
</dbReference>
<gene>
    <name evidence="8" type="ORF">UFOPK1440_01145</name>
</gene>
<dbReference type="PANTHER" id="PTHR43133:SF50">
    <property type="entry name" value="ECF RNA POLYMERASE SIGMA FACTOR SIGM"/>
    <property type="match status" value="1"/>
</dbReference>
<proteinExistence type="inferred from homology"/>
<dbReference type="PANTHER" id="PTHR43133">
    <property type="entry name" value="RNA POLYMERASE ECF-TYPE SIGMA FACTO"/>
    <property type="match status" value="1"/>
</dbReference>
<reference evidence="8" key="1">
    <citation type="submission" date="2020-05" db="EMBL/GenBank/DDBJ databases">
        <authorList>
            <person name="Chiriac C."/>
            <person name="Salcher M."/>
            <person name="Ghai R."/>
            <person name="Kavagutti S V."/>
        </authorList>
    </citation>
    <scope>NUCLEOTIDE SEQUENCE</scope>
</reference>
<dbReference type="InterPro" id="IPR039425">
    <property type="entry name" value="RNA_pol_sigma-70-like"/>
</dbReference>
<dbReference type="Gene3D" id="1.10.10.10">
    <property type="entry name" value="Winged helix-like DNA-binding domain superfamily/Winged helix DNA-binding domain"/>
    <property type="match status" value="1"/>
</dbReference>
<feature type="domain" description="RNA polymerase sigma factor 70 region 4 type 2" evidence="7">
    <location>
        <begin position="108"/>
        <end position="159"/>
    </location>
</feature>
<dbReference type="InterPro" id="IPR013325">
    <property type="entry name" value="RNA_pol_sigma_r2"/>
</dbReference>
<comment type="similarity">
    <text evidence="1">Belongs to the sigma-70 factor family. ECF subfamily.</text>
</comment>
<dbReference type="AlphaFoldDB" id="A0A6J6CI07"/>
<keyword evidence="5" id="KW-0804">Transcription</keyword>
<dbReference type="SUPFAM" id="SSF88659">
    <property type="entry name" value="Sigma3 and sigma4 domains of RNA polymerase sigma factors"/>
    <property type="match status" value="1"/>
</dbReference>
<dbReference type="InterPro" id="IPR007627">
    <property type="entry name" value="RNA_pol_sigma70_r2"/>
</dbReference>
<evidence type="ECO:0000256" key="3">
    <source>
        <dbReference type="ARBA" id="ARBA00023082"/>
    </source>
</evidence>
<dbReference type="NCBIfam" id="TIGR02937">
    <property type="entry name" value="sigma70-ECF"/>
    <property type="match status" value="1"/>
</dbReference>
<dbReference type="Pfam" id="PF04542">
    <property type="entry name" value="Sigma70_r2"/>
    <property type="match status" value="1"/>
</dbReference>
<protein>
    <submittedName>
        <fullName evidence="8">Unannotated protein</fullName>
    </submittedName>
</protein>
<evidence type="ECO:0000256" key="4">
    <source>
        <dbReference type="ARBA" id="ARBA00023125"/>
    </source>
</evidence>
<dbReference type="GO" id="GO:0003677">
    <property type="term" value="F:DNA binding"/>
    <property type="evidence" value="ECO:0007669"/>
    <property type="project" value="UniProtKB-KW"/>
</dbReference>
<dbReference type="SUPFAM" id="SSF88946">
    <property type="entry name" value="Sigma2 domain of RNA polymerase sigma factors"/>
    <property type="match status" value="1"/>
</dbReference>
<dbReference type="Gene3D" id="1.10.1740.10">
    <property type="match status" value="1"/>
</dbReference>
<dbReference type="EMBL" id="CAEZSP010000092">
    <property type="protein sequence ID" value="CAB4551071.1"/>
    <property type="molecule type" value="Genomic_DNA"/>
</dbReference>
<keyword evidence="4" id="KW-0238">DNA-binding</keyword>
<dbReference type="InterPro" id="IPR013324">
    <property type="entry name" value="RNA_pol_sigma_r3/r4-like"/>
</dbReference>
<evidence type="ECO:0000259" key="6">
    <source>
        <dbReference type="Pfam" id="PF04542"/>
    </source>
</evidence>
<dbReference type="InterPro" id="IPR014284">
    <property type="entry name" value="RNA_pol_sigma-70_dom"/>
</dbReference>
<dbReference type="GO" id="GO:0016987">
    <property type="term" value="F:sigma factor activity"/>
    <property type="evidence" value="ECO:0007669"/>
    <property type="project" value="UniProtKB-KW"/>
</dbReference>
<accession>A0A6J6CI07</accession>
<dbReference type="InterPro" id="IPR013249">
    <property type="entry name" value="RNA_pol_sigma70_r4_t2"/>
</dbReference>
<evidence type="ECO:0000259" key="7">
    <source>
        <dbReference type="Pfam" id="PF08281"/>
    </source>
</evidence>
<name>A0A6J6CI07_9ZZZZ</name>
<evidence type="ECO:0000313" key="8">
    <source>
        <dbReference type="EMBL" id="CAB4551071.1"/>
    </source>
</evidence>
<evidence type="ECO:0000256" key="5">
    <source>
        <dbReference type="ARBA" id="ARBA00023163"/>
    </source>
</evidence>
<dbReference type="Pfam" id="PF08281">
    <property type="entry name" value="Sigma70_r4_2"/>
    <property type="match status" value="1"/>
</dbReference>
<keyword evidence="3" id="KW-0731">Sigma factor</keyword>
<keyword evidence="2" id="KW-0805">Transcription regulation</keyword>
<evidence type="ECO:0000256" key="1">
    <source>
        <dbReference type="ARBA" id="ARBA00010641"/>
    </source>
</evidence>
<dbReference type="GO" id="GO:0006352">
    <property type="term" value="P:DNA-templated transcription initiation"/>
    <property type="evidence" value="ECO:0007669"/>
    <property type="project" value="InterPro"/>
</dbReference>
<feature type="domain" description="RNA polymerase sigma-70 region 2" evidence="6">
    <location>
        <begin position="18"/>
        <end position="76"/>
    </location>
</feature>